<dbReference type="Proteomes" id="UP001379945">
    <property type="component" value="Unassembled WGS sequence"/>
</dbReference>
<dbReference type="InterPro" id="IPR003959">
    <property type="entry name" value="ATPase_AAA_core"/>
</dbReference>
<dbReference type="EMBL" id="JBBUTI010000004">
    <property type="protein sequence ID" value="MEK8045780.1"/>
    <property type="molecule type" value="Genomic_DNA"/>
</dbReference>
<keyword evidence="2" id="KW-0547">Nucleotide-binding</keyword>
<dbReference type="RefSeq" id="WP_341398066.1">
    <property type="nucleotide sequence ID" value="NZ_JBBUTI010000004.1"/>
</dbReference>
<organism evidence="2 3">
    <name type="scientific">Ideonella margarita</name>
    <dbReference type="NCBI Taxonomy" id="2984191"/>
    <lineage>
        <taxon>Bacteria</taxon>
        <taxon>Pseudomonadati</taxon>
        <taxon>Pseudomonadota</taxon>
        <taxon>Betaproteobacteria</taxon>
        <taxon>Burkholderiales</taxon>
        <taxon>Sphaerotilaceae</taxon>
        <taxon>Ideonella</taxon>
    </lineage>
</organism>
<gene>
    <name evidence="2" type="ORF">AACH00_05395</name>
</gene>
<dbReference type="Gene3D" id="3.40.50.300">
    <property type="entry name" value="P-loop containing nucleotide triphosphate hydrolases"/>
    <property type="match status" value="1"/>
</dbReference>
<dbReference type="InterPro" id="IPR027417">
    <property type="entry name" value="P-loop_NTPase"/>
</dbReference>
<accession>A0ABU9C694</accession>
<sequence length="350" mass="38372">MASSEQLKALIKSHISRDDGHFLSVAMQVAAHEAKLGHGKLAEELRGLIDAAKNRLGQDGSGKLVPIAGALQSGTKSRGELASLLTVSYPANRLSDMVLDDQASQQLARIIKEQRMLARIREHGLSPRRKLLLVGPPGTGKTMTASALAGELGIPLFLVRLDSLITKFMGETAAKLRQVFDAIADIRGVYFFDEFDAIGSQRGAANDVGEIRRVLNSFLQMIEHDQSNSLIVAATNHPEVLDYALFRRFDDVLEYHLPTPVQALDLIRSRLGSFAPRPFKKDGLVEQAQGLSYAEICRAVDESIKDAIMHDQTKVQRAELGRALGERRLISTKLAQNNKHLSNHAGSSQR</sequence>
<evidence type="ECO:0000313" key="2">
    <source>
        <dbReference type="EMBL" id="MEK8045780.1"/>
    </source>
</evidence>
<evidence type="ECO:0000313" key="3">
    <source>
        <dbReference type="Proteomes" id="UP001379945"/>
    </source>
</evidence>
<keyword evidence="2" id="KW-0067">ATP-binding</keyword>
<dbReference type="CDD" id="cd19481">
    <property type="entry name" value="RecA-like_protease"/>
    <property type="match status" value="1"/>
</dbReference>
<dbReference type="PANTHER" id="PTHR23077">
    <property type="entry name" value="AAA-FAMILY ATPASE"/>
    <property type="match status" value="1"/>
</dbReference>
<keyword evidence="3" id="KW-1185">Reference proteome</keyword>
<evidence type="ECO:0000259" key="1">
    <source>
        <dbReference type="SMART" id="SM00382"/>
    </source>
</evidence>
<dbReference type="PANTHER" id="PTHR23077:SF198">
    <property type="entry name" value="ATP-DEPENDENT ZINC METALLOPROTEASE FTSH"/>
    <property type="match status" value="1"/>
</dbReference>
<dbReference type="InterPro" id="IPR003593">
    <property type="entry name" value="AAA+_ATPase"/>
</dbReference>
<comment type="caution">
    <text evidence="2">The sequence shown here is derived from an EMBL/GenBank/DDBJ whole genome shotgun (WGS) entry which is preliminary data.</text>
</comment>
<reference evidence="2 3" key="1">
    <citation type="submission" date="2024-04" db="EMBL/GenBank/DDBJ databases">
        <title>Novel species of the genus Ideonella isolated from streams.</title>
        <authorList>
            <person name="Lu H."/>
        </authorList>
    </citation>
    <scope>NUCLEOTIDE SEQUENCE [LARGE SCALE GENOMIC DNA]</scope>
    <source>
        <strain evidence="2 3">LYT19W</strain>
    </source>
</reference>
<name>A0ABU9C694_9BURK</name>
<dbReference type="GO" id="GO:0005524">
    <property type="term" value="F:ATP binding"/>
    <property type="evidence" value="ECO:0007669"/>
    <property type="project" value="UniProtKB-KW"/>
</dbReference>
<dbReference type="SMART" id="SM00382">
    <property type="entry name" value="AAA"/>
    <property type="match status" value="1"/>
</dbReference>
<protein>
    <submittedName>
        <fullName evidence="2">ATP-binding protein</fullName>
    </submittedName>
</protein>
<dbReference type="InterPro" id="IPR050168">
    <property type="entry name" value="AAA_ATPase_domain"/>
</dbReference>
<proteinExistence type="predicted"/>
<dbReference type="Pfam" id="PF00004">
    <property type="entry name" value="AAA"/>
    <property type="match status" value="1"/>
</dbReference>
<feature type="domain" description="AAA+ ATPase" evidence="1">
    <location>
        <begin position="127"/>
        <end position="259"/>
    </location>
</feature>
<dbReference type="SUPFAM" id="SSF52540">
    <property type="entry name" value="P-loop containing nucleoside triphosphate hydrolases"/>
    <property type="match status" value="1"/>
</dbReference>